<evidence type="ECO:0000256" key="12">
    <source>
        <dbReference type="ARBA" id="ARBA00029909"/>
    </source>
</evidence>
<evidence type="ECO:0000256" key="18">
    <source>
        <dbReference type="SAM" id="MobiDB-lite"/>
    </source>
</evidence>
<dbReference type="EC" id="2.7.7.50" evidence="3 16"/>
<evidence type="ECO:0000256" key="3">
    <source>
        <dbReference type="ARBA" id="ARBA00012475"/>
    </source>
</evidence>
<feature type="active site" description="N6-GMP-lysine intermediate" evidence="17">
    <location>
        <position position="62"/>
    </location>
</feature>
<evidence type="ECO:0000256" key="9">
    <source>
        <dbReference type="ARBA" id="ARBA00023042"/>
    </source>
</evidence>
<dbReference type="GO" id="GO:0004484">
    <property type="term" value="F:mRNA guanylyltransferase activity"/>
    <property type="evidence" value="ECO:0007669"/>
    <property type="project" value="UniProtKB-EC"/>
</dbReference>
<dbReference type="InterPro" id="IPR017075">
    <property type="entry name" value="mRNA_cap_enzyme_alpha"/>
</dbReference>
<dbReference type="GO" id="GO:0006370">
    <property type="term" value="P:7-methylguanosine mRNA capping"/>
    <property type="evidence" value="ECO:0007669"/>
    <property type="project" value="UniProtKB-KW"/>
</dbReference>
<organism evidence="21 22">
    <name type="scientific">Geotrichum candidum</name>
    <name type="common">Oospora lactis</name>
    <name type="synonym">Dipodascus geotrichum</name>
    <dbReference type="NCBI Taxonomy" id="1173061"/>
    <lineage>
        <taxon>Eukaryota</taxon>
        <taxon>Fungi</taxon>
        <taxon>Dikarya</taxon>
        <taxon>Ascomycota</taxon>
        <taxon>Saccharomycotina</taxon>
        <taxon>Dipodascomycetes</taxon>
        <taxon>Dipodascales</taxon>
        <taxon>Dipodascaceae</taxon>
        <taxon>Geotrichum</taxon>
    </lineage>
</organism>
<feature type="domain" description="mRNA capping enzyme C-terminal" evidence="20">
    <location>
        <begin position="244"/>
        <end position="357"/>
    </location>
</feature>
<dbReference type="Proteomes" id="UP000242525">
    <property type="component" value="Unassembled WGS sequence"/>
</dbReference>
<dbReference type="GO" id="GO:0005524">
    <property type="term" value="F:ATP binding"/>
    <property type="evidence" value="ECO:0007669"/>
    <property type="project" value="InterPro"/>
</dbReference>
<evidence type="ECO:0000256" key="6">
    <source>
        <dbReference type="ARBA" id="ARBA00022679"/>
    </source>
</evidence>
<comment type="similarity">
    <text evidence="2 16">Belongs to the eukaryotic GTase family.</text>
</comment>
<evidence type="ECO:0000256" key="7">
    <source>
        <dbReference type="ARBA" id="ARBA00022695"/>
    </source>
</evidence>
<gene>
    <name evidence="21" type="ORF">BN980_GECA11s01550g</name>
</gene>
<dbReference type="Gene3D" id="2.40.50.140">
    <property type="entry name" value="Nucleic acid-binding proteins"/>
    <property type="match status" value="1"/>
</dbReference>
<evidence type="ECO:0000256" key="13">
    <source>
        <dbReference type="ARBA" id="ARBA00030702"/>
    </source>
</evidence>
<feature type="domain" description="mRNA capping enzyme adenylation" evidence="19">
    <location>
        <begin position="40"/>
        <end position="240"/>
    </location>
</feature>
<dbReference type="AlphaFoldDB" id="A0A0J9XDM9"/>
<dbReference type="CDD" id="cd07895">
    <property type="entry name" value="Adenylation_mRNA_capping"/>
    <property type="match status" value="1"/>
</dbReference>
<keyword evidence="11 16" id="KW-0539">Nucleus</keyword>
<evidence type="ECO:0000259" key="20">
    <source>
        <dbReference type="Pfam" id="PF03919"/>
    </source>
</evidence>
<dbReference type="InterPro" id="IPR012340">
    <property type="entry name" value="NA-bd_OB-fold"/>
</dbReference>
<dbReference type="SUPFAM" id="SSF50249">
    <property type="entry name" value="Nucleic acid-binding proteins"/>
    <property type="match status" value="1"/>
</dbReference>
<protein>
    <recommendedName>
        <fullName evidence="4 16">mRNA-capping enzyme subunit alpha</fullName>
        <ecNumber evidence="3 16">2.7.7.50</ecNumber>
    </recommendedName>
    <alternativeName>
        <fullName evidence="12 16">GTP--RNA guanylyltransferase</fullName>
    </alternativeName>
    <alternativeName>
        <fullName evidence="13 16">mRNA guanylyltransferase</fullName>
    </alternativeName>
</protein>
<proteinExistence type="inferred from homology"/>
<dbReference type="InterPro" id="IPR013846">
    <property type="entry name" value="mRNA_cap_enzyme_C"/>
</dbReference>
<keyword evidence="5 16" id="KW-0507">mRNA processing</keyword>
<evidence type="ECO:0000256" key="5">
    <source>
        <dbReference type="ARBA" id="ARBA00022664"/>
    </source>
</evidence>
<evidence type="ECO:0000259" key="19">
    <source>
        <dbReference type="Pfam" id="PF01331"/>
    </source>
</evidence>
<dbReference type="InterPro" id="IPR051029">
    <property type="entry name" value="mRNA_Capping_Enz/RNA_Phosphat"/>
</dbReference>
<dbReference type="PIRSF" id="PIRSF036959">
    <property type="entry name" value="mRNA_cap_alpha"/>
    <property type="match status" value="1"/>
</dbReference>
<keyword evidence="10 16" id="KW-0342">GTP-binding</keyword>
<comment type="subunit">
    <text evidence="15">Heterodimer. The mRNA-capping enzyme is composed of two separate chains alpha and beta, respectively a mRNA guanylyltransferase and an mRNA 5'-triphosphate monophosphatase.</text>
</comment>
<dbReference type="Pfam" id="PF03919">
    <property type="entry name" value="mRNA_cap_C"/>
    <property type="match status" value="1"/>
</dbReference>
<dbReference type="SUPFAM" id="SSF56091">
    <property type="entry name" value="DNA ligase/mRNA capping enzyme, catalytic domain"/>
    <property type="match status" value="1"/>
</dbReference>
<keyword evidence="7 16" id="KW-0548">Nucleotidyltransferase</keyword>
<evidence type="ECO:0000256" key="16">
    <source>
        <dbReference type="PIRNR" id="PIRNR036959"/>
    </source>
</evidence>
<accession>A0A0J9XDM9</accession>
<dbReference type="PANTHER" id="PTHR10367">
    <property type="entry name" value="MRNA-CAPPING ENZYME"/>
    <property type="match status" value="1"/>
</dbReference>
<dbReference type="GO" id="GO:0031533">
    <property type="term" value="C:mRNA capping enzyme complex"/>
    <property type="evidence" value="ECO:0007669"/>
    <property type="project" value="InterPro"/>
</dbReference>
<dbReference type="OrthoDB" id="200924at2759"/>
<dbReference type="STRING" id="1173061.A0A0J9XDM9"/>
<dbReference type="EMBL" id="CCBN010000011">
    <property type="protein sequence ID" value="CDO55461.1"/>
    <property type="molecule type" value="Genomic_DNA"/>
</dbReference>
<evidence type="ECO:0000313" key="21">
    <source>
        <dbReference type="EMBL" id="CDO55461.1"/>
    </source>
</evidence>
<evidence type="ECO:0000313" key="22">
    <source>
        <dbReference type="Proteomes" id="UP000242525"/>
    </source>
</evidence>
<dbReference type="GO" id="GO:0005525">
    <property type="term" value="F:GTP binding"/>
    <property type="evidence" value="ECO:0007669"/>
    <property type="project" value="UniProtKB-KW"/>
</dbReference>
<comment type="caution">
    <text evidence="21">The sequence shown here is derived from an EMBL/GenBank/DDBJ whole genome shotgun (WGS) entry which is preliminary data.</text>
</comment>
<reference evidence="21" key="1">
    <citation type="submission" date="2014-03" db="EMBL/GenBank/DDBJ databases">
        <authorList>
            <person name="Casaregola S."/>
        </authorList>
    </citation>
    <scope>NUCLEOTIDE SEQUENCE [LARGE SCALE GENOMIC DNA]</scope>
    <source>
        <strain evidence="21">CLIB 918</strain>
    </source>
</reference>
<evidence type="ECO:0000256" key="17">
    <source>
        <dbReference type="PIRSR" id="PIRSR036959-1"/>
    </source>
</evidence>
<evidence type="ECO:0000256" key="2">
    <source>
        <dbReference type="ARBA" id="ARBA00010237"/>
    </source>
</evidence>
<evidence type="ECO:0000256" key="15">
    <source>
        <dbReference type="ARBA" id="ARBA00047082"/>
    </source>
</evidence>
<evidence type="ECO:0000256" key="4">
    <source>
        <dbReference type="ARBA" id="ARBA00019171"/>
    </source>
</evidence>
<name>A0A0J9XDM9_GEOCN</name>
<keyword evidence="8 16" id="KW-0547">Nucleotide-binding</keyword>
<keyword evidence="22" id="KW-1185">Reference proteome</keyword>
<evidence type="ECO:0000256" key="10">
    <source>
        <dbReference type="ARBA" id="ARBA00023134"/>
    </source>
</evidence>
<comment type="catalytic activity">
    <reaction evidence="14">
        <text>a 5'-end diphospho-ribonucleoside in mRNA + GTP + H(+) = a 5'-end (5'-triphosphoguanosine)-ribonucleoside in mRNA + diphosphate</text>
        <dbReference type="Rhea" id="RHEA:67012"/>
        <dbReference type="Rhea" id="RHEA-COMP:17165"/>
        <dbReference type="Rhea" id="RHEA-COMP:17166"/>
        <dbReference type="ChEBI" id="CHEBI:15378"/>
        <dbReference type="ChEBI" id="CHEBI:33019"/>
        <dbReference type="ChEBI" id="CHEBI:37565"/>
        <dbReference type="ChEBI" id="CHEBI:167616"/>
        <dbReference type="ChEBI" id="CHEBI:167617"/>
        <dbReference type="EC" id="2.7.7.50"/>
    </reaction>
    <physiologicalReaction direction="left-to-right" evidence="14">
        <dbReference type="Rhea" id="RHEA:67013"/>
    </physiologicalReaction>
</comment>
<dbReference type="Pfam" id="PF01331">
    <property type="entry name" value="mRNA_cap_enzyme"/>
    <property type="match status" value="1"/>
</dbReference>
<evidence type="ECO:0000256" key="1">
    <source>
        <dbReference type="ARBA" id="ARBA00004123"/>
    </source>
</evidence>
<comment type="function">
    <text evidence="16">Second step of mRNA capping. Transfer of the GMP moiety of GTP to the 5'-end of RNA via an enzyme-GMP covalent reaction intermediate.</text>
</comment>
<evidence type="ECO:0000256" key="8">
    <source>
        <dbReference type="ARBA" id="ARBA00022741"/>
    </source>
</evidence>
<comment type="subcellular location">
    <subcellularLocation>
        <location evidence="1 16">Nucleus</location>
    </subcellularLocation>
</comment>
<feature type="region of interest" description="Disordered" evidence="18">
    <location>
        <begin position="379"/>
        <end position="432"/>
    </location>
</feature>
<dbReference type="PANTHER" id="PTHR10367:SF17">
    <property type="entry name" value="MRNA-CAPPING ENZYME"/>
    <property type="match status" value="1"/>
</dbReference>
<dbReference type="InterPro" id="IPR001339">
    <property type="entry name" value="mRNA_cap_enzyme_adenylation"/>
</dbReference>
<dbReference type="Gene3D" id="3.30.470.30">
    <property type="entry name" value="DNA ligase/mRNA capping enzyme"/>
    <property type="match status" value="1"/>
</dbReference>
<evidence type="ECO:0000256" key="14">
    <source>
        <dbReference type="ARBA" id="ARBA00044624"/>
    </source>
</evidence>
<sequence>MEALATIPGTQIKDYNHLDHLRHEVANLLETNPTSFPGCQPVSFERKHISKLLQEDFYVCEKSDGIRCLLYITQSPHTRKEEVYLINRKNEYYLLNNINFPLSEEDQKLTNERFPVGTLIDGELVLSVPKSGSGPKELTYLVFDCIAFHRKLLAKRTFDKRLAYFRGKLYQPYIEALKRRAPNLPPPPFDIKFKNMEFSYGIPVIFQNMKKLRHISDGLIFTSREAPYVFKTDEMILKWKPPSQNTVDFLLSLEFPLVNQDGEEFLDYDAKPICHLKIWMGNERYQLVETMYLTDDEWEQLKSLNEPLDDRIVECYQDEKHRWRYMRFRDDKDNGNHFTIFSKVINSIEDCVTKEELFSACDSIKKHWKIRQKLADDRMRAEHERHRAEKAKWQREQERRHAQLHHSNDAVDPEKRKGEFMDSEQDPKKPKV</sequence>
<evidence type="ECO:0000256" key="11">
    <source>
        <dbReference type="ARBA" id="ARBA00023242"/>
    </source>
</evidence>
<keyword evidence="6 16" id="KW-0808">Transferase</keyword>
<keyword evidence="9 16" id="KW-0506">mRNA capping</keyword>